<gene>
    <name evidence="3" type="ORF">HMPREF1541_10749</name>
</gene>
<keyword evidence="4" id="KW-1185">Reference proteome</keyword>
<reference evidence="3 4" key="1">
    <citation type="submission" date="2013-03" db="EMBL/GenBank/DDBJ databases">
        <title>The Genome Sequence of Phialophora europaea CBS 101466.</title>
        <authorList>
            <consortium name="The Broad Institute Genomics Platform"/>
            <person name="Cuomo C."/>
            <person name="de Hoog S."/>
            <person name="Gorbushina A."/>
            <person name="Walker B."/>
            <person name="Young S.K."/>
            <person name="Zeng Q."/>
            <person name="Gargeya S."/>
            <person name="Fitzgerald M."/>
            <person name="Haas B."/>
            <person name="Abouelleil A."/>
            <person name="Allen A.W."/>
            <person name="Alvarado L."/>
            <person name="Arachchi H.M."/>
            <person name="Berlin A.M."/>
            <person name="Chapman S.B."/>
            <person name="Gainer-Dewar J."/>
            <person name="Goldberg J."/>
            <person name="Griggs A."/>
            <person name="Gujja S."/>
            <person name="Hansen M."/>
            <person name="Howarth C."/>
            <person name="Imamovic A."/>
            <person name="Ireland A."/>
            <person name="Larimer J."/>
            <person name="McCowan C."/>
            <person name="Murphy C."/>
            <person name="Pearson M."/>
            <person name="Poon T.W."/>
            <person name="Priest M."/>
            <person name="Roberts A."/>
            <person name="Saif S."/>
            <person name="Shea T."/>
            <person name="Sisk P."/>
            <person name="Sykes S."/>
            <person name="Wortman J."/>
            <person name="Nusbaum C."/>
            <person name="Birren B."/>
        </authorList>
    </citation>
    <scope>NUCLEOTIDE SEQUENCE [LARGE SCALE GENOMIC DNA]</scope>
    <source>
        <strain evidence="3 4">CBS 101466</strain>
    </source>
</reference>
<dbReference type="GeneID" id="19978088"/>
<dbReference type="eggNOG" id="ENOG502QRKP">
    <property type="taxonomic scope" value="Eukaryota"/>
</dbReference>
<feature type="compositionally biased region" description="Basic and acidic residues" evidence="2">
    <location>
        <begin position="17"/>
        <end position="49"/>
    </location>
</feature>
<feature type="coiled-coil region" evidence="1">
    <location>
        <begin position="251"/>
        <end position="285"/>
    </location>
</feature>
<proteinExistence type="predicted"/>
<sequence>MADTASTPADGAVKNPGKPDEVKYKADLAEAQKQHDASKEKFQAAKTKFEGATGSGRRDPNDRYGLLVKDQQEIRKKQGEHKSAKSQQRNVHDRNEAEIKKLIQEQKDARGRAGFKSADEIDAKIESINKQIDSGTMKVVDEKKALDNISQLRRQKKGFSNLDDLQKKIDEKKAENAELRKTFDNPEVRALQEKYEANQKELDEIKSAREGDRKNIDALRASKDNLYDEQNEAYKNVKAIKDAYFEQRRAYKTWEDNYYQQRRERAKAEREANDKEKRRRIAEAKLEEASEPAFLDEIRTSEGLIKHFDPSYTTTDGEATPAKYAASAQRTIDDSGFKGMKVMKKDEEDFFVGGGGKKKGKGKKPAASAADSKFNMNIGIIEELAKVGVDPPSTKDDVPSVVEKLKAKVENWKKNQKEQTEKNIEKAKKEIERLEKEASESAAASPAEGRRDRGKKVAQANVEPTAEAEQDQEKDGVADATKELNDAKIEDNETPEVASG</sequence>
<feature type="compositionally biased region" description="Basic and acidic residues" evidence="2">
    <location>
        <begin position="90"/>
        <end position="116"/>
    </location>
</feature>
<feature type="coiled-coil region" evidence="1">
    <location>
        <begin position="162"/>
        <end position="208"/>
    </location>
</feature>
<dbReference type="HOGENOM" id="CLU_023943_1_0_1"/>
<evidence type="ECO:0000313" key="3">
    <source>
        <dbReference type="EMBL" id="ETN44198.1"/>
    </source>
</evidence>
<dbReference type="PANTHER" id="PTHR31027:SF2">
    <property type="entry name" value="LEBERCILIN DOMAIN-CONTAINING PROTEIN"/>
    <property type="match status" value="1"/>
</dbReference>
<keyword evidence="1" id="KW-0175">Coiled coil</keyword>
<feature type="region of interest" description="Disordered" evidence="2">
    <location>
        <begin position="409"/>
        <end position="500"/>
    </location>
</feature>
<dbReference type="InterPro" id="IPR039604">
    <property type="entry name" value="Bfr1"/>
</dbReference>
<evidence type="ECO:0000313" key="4">
    <source>
        <dbReference type="Proteomes" id="UP000030752"/>
    </source>
</evidence>
<dbReference type="VEuPathDB" id="FungiDB:HMPREF1541_10749"/>
<dbReference type="GO" id="GO:0003729">
    <property type="term" value="F:mRNA binding"/>
    <property type="evidence" value="ECO:0007669"/>
    <property type="project" value="TreeGrafter"/>
</dbReference>
<feature type="region of interest" description="Disordered" evidence="2">
    <location>
        <begin position="351"/>
        <end position="370"/>
    </location>
</feature>
<dbReference type="AlphaFoldDB" id="W2S824"/>
<dbReference type="RefSeq" id="XP_008713640.1">
    <property type="nucleotide sequence ID" value="XM_008715418.1"/>
</dbReference>
<dbReference type="PANTHER" id="PTHR31027">
    <property type="entry name" value="NUCLEAR SEGREGATION PROTEIN BFR1"/>
    <property type="match status" value="1"/>
</dbReference>
<dbReference type="OrthoDB" id="2195113at2759"/>
<accession>W2S824</accession>
<name>W2S824_CYPE1</name>
<feature type="compositionally biased region" description="Basic and acidic residues" evidence="2">
    <location>
        <begin position="70"/>
        <end position="83"/>
    </location>
</feature>
<feature type="region of interest" description="Disordered" evidence="2">
    <location>
        <begin position="307"/>
        <end position="330"/>
    </location>
</feature>
<evidence type="ECO:0000256" key="2">
    <source>
        <dbReference type="SAM" id="MobiDB-lite"/>
    </source>
</evidence>
<dbReference type="GO" id="GO:0042175">
    <property type="term" value="C:nuclear outer membrane-endoplasmic reticulum membrane network"/>
    <property type="evidence" value="ECO:0007669"/>
    <property type="project" value="TreeGrafter"/>
</dbReference>
<dbReference type="Proteomes" id="UP000030752">
    <property type="component" value="Unassembled WGS sequence"/>
</dbReference>
<protein>
    <recommendedName>
        <fullName evidence="5">Nuclear segregation protein Bfr1</fullName>
    </recommendedName>
</protein>
<organism evidence="3 4">
    <name type="scientific">Cyphellophora europaea (strain CBS 101466)</name>
    <name type="common">Phialophora europaea</name>
    <dbReference type="NCBI Taxonomy" id="1220924"/>
    <lineage>
        <taxon>Eukaryota</taxon>
        <taxon>Fungi</taxon>
        <taxon>Dikarya</taxon>
        <taxon>Ascomycota</taxon>
        <taxon>Pezizomycotina</taxon>
        <taxon>Eurotiomycetes</taxon>
        <taxon>Chaetothyriomycetidae</taxon>
        <taxon>Chaetothyriales</taxon>
        <taxon>Cyphellophoraceae</taxon>
        <taxon>Cyphellophora</taxon>
    </lineage>
</organism>
<dbReference type="GO" id="GO:1990904">
    <property type="term" value="C:ribonucleoprotein complex"/>
    <property type="evidence" value="ECO:0007669"/>
    <property type="project" value="TreeGrafter"/>
</dbReference>
<evidence type="ECO:0008006" key="5">
    <source>
        <dbReference type="Google" id="ProtNLM"/>
    </source>
</evidence>
<feature type="compositionally biased region" description="Basic and acidic residues" evidence="2">
    <location>
        <begin position="471"/>
        <end position="491"/>
    </location>
</feature>
<dbReference type="GO" id="GO:0005783">
    <property type="term" value="C:endoplasmic reticulum"/>
    <property type="evidence" value="ECO:0007669"/>
    <property type="project" value="TreeGrafter"/>
</dbReference>
<dbReference type="InParanoid" id="W2S824"/>
<dbReference type="FunCoup" id="W2S824">
    <property type="interactions" value="179"/>
</dbReference>
<feature type="region of interest" description="Disordered" evidence="2">
    <location>
        <begin position="1"/>
        <end position="116"/>
    </location>
</feature>
<dbReference type="EMBL" id="KI635846">
    <property type="protein sequence ID" value="ETN44198.1"/>
    <property type="molecule type" value="Genomic_DNA"/>
</dbReference>
<evidence type="ECO:0000256" key="1">
    <source>
        <dbReference type="SAM" id="Coils"/>
    </source>
</evidence>
<dbReference type="STRING" id="1220924.W2S824"/>
<dbReference type="GO" id="GO:0008298">
    <property type="term" value="P:intracellular mRNA localization"/>
    <property type="evidence" value="ECO:0007669"/>
    <property type="project" value="TreeGrafter"/>
</dbReference>
<feature type="compositionally biased region" description="Basic and acidic residues" evidence="2">
    <location>
        <begin position="409"/>
        <end position="439"/>
    </location>
</feature>